<dbReference type="EC" id="2.4.-.-" evidence="3"/>
<dbReference type="InterPro" id="IPR028098">
    <property type="entry name" value="Glyco_trans_4-like_N"/>
</dbReference>
<gene>
    <name evidence="3" type="ORF">ACFSQ6_06285</name>
</gene>
<name>A0ABW5UDK8_9SPHI</name>
<feature type="domain" description="Glycosyltransferase subfamily 4-like N-terminal" evidence="2">
    <location>
        <begin position="17"/>
        <end position="143"/>
    </location>
</feature>
<dbReference type="SUPFAM" id="SSF53756">
    <property type="entry name" value="UDP-Glycosyltransferase/glycogen phosphorylase"/>
    <property type="match status" value="1"/>
</dbReference>
<comment type="caution">
    <text evidence="3">The sequence shown here is derived from an EMBL/GenBank/DDBJ whole genome shotgun (WGS) entry which is preliminary data.</text>
</comment>
<dbReference type="Gene3D" id="3.40.50.2000">
    <property type="entry name" value="Glycogen Phosphorylase B"/>
    <property type="match status" value="2"/>
</dbReference>
<evidence type="ECO:0000313" key="4">
    <source>
        <dbReference type="Proteomes" id="UP001597418"/>
    </source>
</evidence>
<proteinExistence type="predicted"/>
<dbReference type="GO" id="GO:0016757">
    <property type="term" value="F:glycosyltransferase activity"/>
    <property type="evidence" value="ECO:0007669"/>
    <property type="project" value="UniProtKB-KW"/>
</dbReference>
<dbReference type="EMBL" id="JBHUMB010000006">
    <property type="protein sequence ID" value="MFD2743001.1"/>
    <property type="molecule type" value="Genomic_DNA"/>
</dbReference>
<feature type="domain" description="Glycosyl transferase family 1" evidence="1">
    <location>
        <begin position="191"/>
        <end position="360"/>
    </location>
</feature>
<dbReference type="Pfam" id="PF00534">
    <property type="entry name" value="Glycos_transf_1"/>
    <property type="match status" value="1"/>
</dbReference>
<sequence length="383" mass="43745">MKIQFVITDYGSFNNFLGDVAVHLIHLGHRVQVVCSLDRVIDVEDHYDYLGEGILFDYVDFPRGFNLWKHWQASRSIHKLIAKFNPDVVSIHFTTGIFTTTFRSRLNVRTIGTFHGLGYPAVEGFIKRAIYKIVESHSLKRIDQSWVLNRSDYDLVKNEFPTIDINLLKTKGLGCNLGRFNKANFTDVQDRKLRDTLGIKSEDFVVCFTGRFVFFKGFDKVVRAFSKVMQDHPEANVKLLLIGGNDRAHPSGLNEKEERWIHESEHVKCIGFTKKVEEYLSISDLFLFPSEKEGMPVCIIEALAMGVPIITTSSRGCADLVVDGKNGIVLKENTIEEIAKQLFRVMSNRALINEFKANIEQERPSLGRNNFVQQQANFFQSLS</sequence>
<keyword evidence="3" id="KW-0808">Transferase</keyword>
<dbReference type="PANTHER" id="PTHR12526:SF630">
    <property type="entry name" value="GLYCOSYLTRANSFERASE"/>
    <property type="match status" value="1"/>
</dbReference>
<dbReference type="Pfam" id="PF13439">
    <property type="entry name" value="Glyco_transf_4"/>
    <property type="match status" value="1"/>
</dbReference>
<dbReference type="RefSeq" id="WP_066754464.1">
    <property type="nucleotide sequence ID" value="NZ_JBHUMB010000006.1"/>
</dbReference>
<keyword evidence="4" id="KW-1185">Reference proteome</keyword>
<protein>
    <submittedName>
        <fullName evidence="3">Glycosyltransferase</fullName>
        <ecNumber evidence="3">2.4.-.-</ecNumber>
    </submittedName>
</protein>
<dbReference type="Proteomes" id="UP001597418">
    <property type="component" value="Unassembled WGS sequence"/>
</dbReference>
<reference evidence="4" key="1">
    <citation type="journal article" date="2019" name="Int. J. Syst. Evol. Microbiol.">
        <title>The Global Catalogue of Microorganisms (GCM) 10K type strain sequencing project: providing services to taxonomists for standard genome sequencing and annotation.</title>
        <authorList>
            <consortium name="The Broad Institute Genomics Platform"/>
            <consortium name="The Broad Institute Genome Sequencing Center for Infectious Disease"/>
            <person name="Wu L."/>
            <person name="Ma J."/>
        </authorList>
    </citation>
    <scope>NUCLEOTIDE SEQUENCE [LARGE SCALE GENOMIC DNA]</scope>
    <source>
        <strain evidence="4">KCTC 42247</strain>
    </source>
</reference>
<evidence type="ECO:0000259" key="1">
    <source>
        <dbReference type="Pfam" id="PF00534"/>
    </source>
</evidence>
<keyword evidence="3" id="KW-0328">Glycosyltransferase</keyword>
<evidence type="ECO:0000313" key="3">
    <source>
        <dbReference type="EMBL" id="MFD2743001.1"/>
    </source>
</evidence>
<organism evidence="3 4">
    <name type="scientific">Sphingobacterium populi</name>
    <dbReference type="NCBI Taxonomy" id="1812824"/>
    <lineage>
        <taxon>Bacteria</taxon>
        <taxon>Pseudomonadati</taxon>
        <taxon>Bacteroidota</taxon>
        <taxon>Sphingobacteriia</taxon>
        <taxon>Sphingobacteriales</taxon>
        <taxon>Sphingobacteriaceae</taxon>
        <taxon>Sphingobacterium</taxon>
    </lineage>
</organism>
<evidence type="ECO:0000259" key="2">
    <source>
        <dbReference type="Pfam" id="PF13439"/>
    </source>
</evidence>
<accession>A0ABW5UDK8</accession>
<dbReference type="InterPro" id="IPR001296">
    <property type="entry name" value="Glyco_trans_1"/>
</dbReference>
<dbReference type="PANTHER" id="PTHR12526">
    <property type="entry name" value="GLYCOSYLTRANSFERASE"/>
    <property type="match status" value="1"/>
</dbReference>